<gene>
    <name evidence="2" type="ORF">E2C01_086012</name>
</gene>
<sequence>MLRTSLRFSPPHLFVYTWSFISCILIPHLSLTLTPFPPPNTLVPLPLPLFALHSLHSLHILFSSSVPVSSPSVLAFLPSQPLHHPPSSPASLHSPSSLPLPPLTPSFRPPALAPAPASPLRCLTDMTRQRGRRCGLSVSSVTDALGRVSAAWGRDDLVSTWRHSHHYPSPSSSPFAILTSAPPSLLTDLPFWPLHILCHAPYTHCTSIFSSYLVSFCLCISLVSSEQCIVVMFSVRVIQSFPPVPLPSLHCLAC</sequence>
<evidence type="ECO:0000313" key="2">
    <source>
        <dbReference type="EMBL" id="MPC91004.1"/>
    </source>
</evidence>
<evidence type="ECO:0000256" key="1">
    <source>
        <dbReference type="SAM" id="Phobius"/>
    </source>
</evidence>
<protein>
    <submittedName>
        <fullName evidence="2">Uncharacterized protein</fullName>
    </submittedName>
</protein>
<keyword evidence="1" id="KW-1133">Transmembrane helix</keyword>
<dbReference type="EMBL" id="VSRR010086252">
    <property type="protein sequence ID" value="MPC91004.1"/>
    <property type="molecule type" value="Genomic_DNA"/>
</dbReference>
<dbReference type="AlphaFoldDB" id="A0A5B7JF72"/>
<comment type="caution">
    <text evidence="2">The sequence shown here is derived from an EMBL/GenBank/DDBJ whole genome shotgun (WGS) entry which is preliminary data.</text>
</comment>
<proteinExistence type="predicted"/>
<accession>A0A5B7JF72</accession>
<name>A0A5B7JF72_PORTR</name>
<keyword evidence="1" id="KW-0472">Membrane</keyword>
<feature type="transmembrane region" description="Helical" evidence="1">
    <location>
        <begin position="12"/>
        <end position="36"/>
    </location>
</feature>
<keyword evidence="3" id="KW-1185">Reference proteome</keyword>
<dbReference type="PROSITE" id="PS51257">
    <property type="entry name" value="PROKAR_LIPOPROTEIN"/>
    <property type="match status" value="1"/>
</dbReference>
<organism evidence="2 3">
    <name type="scientific">Portunus trituberculatus</name>
    <name type="common">Swimming crab</name>
    <name type="synonym">Neptunus trituberculatus</name>
    <dbReference type="NCBI Taxonomy" id="210409"/>
    <lineage>
        <taxon>Eukaryota</taxon>
        <taxon>Metazoa</taxon>
        <taxon>Ecdysozoa</taxon>
        <taxon>Arthropoda</taxon>
        <taxon>Crustacea</taxon>
        <taxon>Multicrustacea</taxon>
        <taxon>Malacostraca</taxon>
        <taxon>Eumalacostraca</taxon>
        <taxon>Eucarida</taxon>
        <taxon>Decapoda</taxon>
        <taxon>Pleocyemata</taxon>
        <taxon>Brachyura</taxon>
        <taxon>Eubrachyura</taxon>
        <taxon>Portunoidea</taxon>
        <taxon>Portunidae</taxon>
        <taxon>Portuninae</taxon>
        <taxon>Portunus</taxon>
    </lineage>
</organism>
<evidence type="ECO:0000313" key="3">
    <source>
        <dbReference type="Proteomes" id="UP000324222"/>
    </source>
</evidence>
<keyword evidence="1" id="KW-0812">Transmembrane</keyword>
<reference evidence="2 3" key="1">
    <citation type="submission" date="2019-05" db="EMBL/GenBank/DDBJ databases">
        <title>Another draft genome of Portunus trituberculatus and its Hox gene families provides insights of decapod evolution.</title>
        <authorList>
            <person name="Jeong J.-H."/>
            <person name="Song I."/>
            <person name="Kim S."/>
            <person name="Choi T."/>
            <person name="Kim D."/>
            <person name="Ryu S."/>
            <person name="Kim W."/>
        </authorList>
    </citation>
    <scope>NUCLEOTIDE SEQUENCE [LARGE SCALE GENOMIC DNA]</scope>
    <source>
        <tissue evidence="2">Muscle</tissue>
    </source>
</reference>
<dbReference type="Proteomes" id="UP000324222">
    <property type="component" value="Unassembled WGS sequence"/>
</dbReference>